<dbReference type="GO" id="GO:0006401">
    <property type="term" value="P:RNA catabolic process"/>
    <property type="evidence" value="ECO:0007669"/>
    <property type="project" value="InterPro"/>
</dbReference>
<dbReference type="GO" id="GO:0032299">
    <property type="term" value="C:ribonuclease H2 complex"/>
    <property type="evidence" value="ECO:0007669"/>
    <property type="project" value="InterPro"/>
</dbReference>
<keyword evidence="3" id="KW-1185">Reference proteome</keyword>
<dbReference type="STRING" id="1448308.A0A2T2NAQ5"/>
<dbReference type="InterPro" id="IPR013924">
    <property type="entry name" value="RNase_H2_suC"/>
</dbReference>
<dbReference type="CDD" id="cd09271">
    <property type="entry name" value="RNase_H2-C"/>
    <property type="match status" value="1"/>
</dbReference>
<dbReference type="OrthoDB" id="6222486at2759"/>
<dbReference type="EMBL" id="KZ678142">
    <property type="protein sequence ID" value="PSN62316.1"/>
    <property type="molecule type" value="Genomic_DNA"/>
</dbReference>
<dbReference type="Gene3D" id="2.40.128.680">
    <property type="match status" value="1"/>
</dbReference>
<dbReference type="Pfam" id="PF08615">
    <property type="entry name" value="RNase_H2_suC"/>
    <property type="match status" value="1"/>
</dbReference>
<evidence type="ECO:0000256" key="1">
    <source>
        <dbReference type="SAM" id="MobiDB-lite"/>
    </source>
</evidence>
<gene>
    <name evidence="2" type="ORF">BS50DRAFT_578130</name>
</gene>
<dbReference type="PANTHER" id="PTHR47204:SF1">
    <property type="entry name" value="RIBONUCLEASE H2 SUBUNIT C"/>
    <property type="match status" value="1"/>
</dbReference>
<organism evidence="2 3">
    <name type="scientific">Corynespora cassiicola Philippines</name>
    <dbReference type="NCBI Taxonomy" id="1448308"/>
    <lineage>
        <taxon>Eukaryota</taxon>
        <taxon>Fungi</taxon>
        <taxon>Dikarya</taxon>
        <taxon>Ascomycota</taxon>
        <taxon>Pezizomycotina</taxon>
        <taxon>Dothideomycetes</taxon>
        <taxon>Pleosporomycetidae</taxon>
        <taxon>Pleosporales</taxon>
        <taxon>Corynesporascaceae</taxon>
        <taxon>Corynespora</taxon>
    </lineage>
</organism>
<evidence type="ECO:0000313" key="2">
    <source>
        <dbReference type="EMBL" id="PSN62316.1"/>
    </source>
</evidence>
<dbReference type="AlphaFoldDB" id="A0A2T2NAQ5"/>
<sequence>MLSIAPSNPQKCTPNLLPTALQHNGPLPQTRRYWTQRTDPDTKTQHAYFRGRHLHGMSVPLPENYTGAVLHVTDKVEIERQNNSEEAEEEGEEKFEVKVAEQIGEFENVVVWEHGDVVAEGDAFVRGLREMAGFAEAVHRDDDDEEEKDGVGDKKTT</sequence>
<protein>
    <submittedName>
        <fullName evidence="2">Uncharacterized protein</fullName>
    </submittedName>
</protein>
<proteinExistence type="predicted"/>
<evidence type="ECO:0000313" key="3">
    <source>
        <dbReference type="Proteomes" id="UP000240883"/>
    </source>
</evidence>
<reference evidence="2 3" key="1">
    <citation type="journal article" date="2018" name="Front. Microbiol.">
        <title>Genome-Wide Analysis of Corynespora cassiicola Leaf Fall Disease Putative Effectors.</title>
        <authorList>
            <person name="Lopez D."/>
            <person name="Ribeiro S."/>
            <person name="Label P."/>
            <person name="Fumanal B."/>
            <person name="Venisse J.S."/>
            <person name="Kohler A."/>
            <person name="de Oliveira R.R."/>
            <person name="Labutti K."/>
            <person name="Lipzen A."/>
            <person name="Lail K."/>
            <person name="Bauer D."/>
            <person name="Ohm R.A."/>
            <person name="Barry K.W."/>
            <person name="Spatafora J."/>
            <person name="Grigoriev I.V."/>
            <person name="Martin F.M."/>
            <person name="Pujade-Renaud V."/>
        </authorList>
    </citation>
    <scope>NUCLEOTIDE SEQUENCE [LARGE SCALE GENOMIC DNA]</scope>
    <source>
        <strain evidence="2 3">Philippines</strain>
    </source>
</reference>
<accession>A0A2T2NAQ5</accession>
<feature type="region of interest" description="Disordered" evidence="1">
    <location>
        <begin position="136"/>
        <end position="157"/>
    </location>
</feature>
<dbReference type="PANTHER" id="PTHR47204">
    <property type="entry name" value="OS02G0168900 PROTEIN"/>
    <property type="match status" value="1"/>
</dbReference>
<name>A0A2T2NAQ5_CORCC</name>
<dbReference type="Proteomes" id="UP000240883">
    <property type="component" value="Unassembled WGS sequence"/>
</dbReference>